<dbReference type="PANTHER" id="PTHR48107">
    <property type="entry name" value="NADPH-DEPENDENT ALDEHYDE REDUCTASE-LIKE PROTEIN, CHLOROPLASTIC-RELATED"/>
    <property type="match status" value="1"/>
</dbReference>
<dbReference type="PRINTS" id="PR00081">
    <property type="entry name" value="GDHRDH"/>
</dbReference>
<dbReference type="NCBIfam" id="NF009389">
    <property type="entry name" value="PRK12748.1"/>
    <property type="match status" value="1"/>
</dbReference>
<dbReference type="SUPFAM" id="SSF51735">
    <property type="entry name" value="NAD(P)-binding Rossmann-fold domains"/>
    <property type="match status" value="1"/>
</dbReference>
<name>A0ABP8AUQ2_9ACTN</name>
<evidence type="ECO:0000313" key="3">
    <source>
        <dbReference type="EMBL" id="GAA4191009.1"/>
    </source>
</evidence>
<dbReference type="CDD" id="cd05233">
    <property type="entry name" value="SDR_c"/>
    <property type="match status" value="1"/>
</dbReference>
<dbReference type="Pfam" id="PF13561">
    <property type="entry name" value="adh_short_C2"/>
    <property type="match status" value="1"/>
</dbReference>
<dbReference type="Proteomes" id="UP001501251">
    <property type="component" value="Unassembled WGS sequence"/>
</dbReference>
<evidence type="ECO:0000256" key="2">
    <source>
        <dbReference type="ARBA" id="ARBA00023002"/>
    </source>
</evidence>
<dbReference type="InterPro" id="IPR002347">
    <property type="entry name" value="SDR_fam"/>
</dbReference>
<evidence type="ECO:0000256" key="1">
    <source>
        <dbReference type="ARBA" id="ARBA00006484"/>
    </source>
</evidence>
<dbReference type="PANTHER" id="PTHR48107:SF7">
    <property type="entry name" value="RE15974P"/>
    <property type="match status" value="1"/>
</dbReference>
<dbReference type="RefSeq" id="WP_344918466.1">
    <property type="nucleotide sequence ID" value="NZ_BAABAQ010000004.1"/>
</dbReference>
<accession>A0ABP8AUQ2</accession>
<keyword evidence="2" id="KW-0560">Oxidoreductase</keyword>
<evidence type="ECO:0000313" key="4">
    <source>
        <dbReference type="Proteomes" id="UP001501251"/>
    </source>
</evidence>
<organism evidence="3 4">
    <name type="scientific">Streptosporangium oxazolinicum</name>
    <dbReference type="NCBI Taxonomy" id="909287"/>
    <lineage>
        <taxon>Bacteria</taxon>
        <taxon>Bacillati</taxon>
        <taxon>Actinomycetota</taxon>
        <taxon>Actinomycetes</taxon>
        <taxon>Streptosporangiales</taxon>
        <taxon>Streptosporangiaceae</taxon>
        <taxon>Streptosporangium</taxon>
    </lineage>
</organism>
<comment type="similarity">
    <text evidence="1">Belongs to the short-chain dehydrogenases/reductases (SDR) family.</text>
</comment>
<dbReference type="InterPro" id="IPR036291">
    <property type="entry name" value="NAD(P)-bd_dom_sf"/>
</dbReference>
<dbReference type="Gene3D" id="3.40.50.720">
    <property type="entry name" value="NAD(P)-binding Rossmann-like Domain"/>
    <property type="match status" value="1"/>
</dbReference>
<comment type="caution">
    <text evidence="3">The sequence shown here is derived from an EMBL/GenBank/DDBJ whole genome shotgun (WGS) entry which is preliminary data.</text>
</comment>
<dbReference type="InterPro" id="IPR020904">
    <property type="entry name" value="Sc_DH/Rdtase_CS"/>
</dbReference>
<keyword evidence="4" id="KW-1185">Reference proteome</keyword>
<gene>
    <name evidence="3" type="ORF">GCM10022252_30190</name>
</gene>
<dbReference type="PROSITE" id="PS00061">
    <property type="entry name" value="ADH_SHORT"/>
    <property type="match status" value="1"/>
</dbReference>
<sequence length="271" mass="28834">MTIEMDTGRGRESLAGRVAVVTGVSRRAGIGFAIARELLAEGASVLAHSWTPHDADQPWGADPAGMAGILEELGGVGERLRHVEADFTDPETPASVIELAARSFGHVDVVVANHTRSALGTLDEITAAELDLSWAVNARGSVLLAQAFAAQHDDRRPGGRVIMFTSGQHLAPMSQELPYAISKGAIHQMTLSLADALADRGITVNTVNPGPVDTGWADPDLTRRVGRALPAGRWGKPEEVARLVRWLASDDGAWITGQVINSEGGFRRWAM</sequence>
<reference evidence="4" key="1">
    <citation type="journal article" date="2019" name="Int. J. Syst. Evol. Microbiol.">
        <title>The Global Catalogue of Microorganisms (GCM) 10K type strain sequencing project: providing services to taxonomists for standard genome sequencing and annotation.</title>
        <authorList>
            <consortium name="The Broad Institute Genomics Platform"/>
            <consortium name="The Broad Institute Genome Sequencing Center for Infectious Disease"/>
            <person name="Wu L."/>
            <person name="Ma J."/>
        </authorList>
    </citation>
    <scope>NUCLEOTIDE SEQUENCE [LARGE SCALE GENOMIC DNA]</scope>
    <source>
        <strain evidence="4">JCM 17388</strain>
    </source>
</reference>
<dbReference type="EMBL" id="BAABAQ010000004">
    <property type="protein sequence ID" value="GAA4191009.1"/>
    <property type="molecule type" value="Genomic_DNA"/>
</dbReference>
<protein>
    <submittedName>
        <fullName evidence="3">SDR family oxidoreductase</fullName>
    </submittedName>
</protein>
<proteinExistence type="inferred from homology"/>